<feature type="non-terminal residue" evidence="1">
    <location>
        <position position="122"/>
    </location>
</feature>
<dbReference type="EMBL" id="QZAB01000491">
    <property type="protein sequence ID" value="RQD81887.1"/>
    <property type="molecule type" value="Genomic_DNA"/>
</dbReference>
<dbReference type="PANTHER" id="PTHR34614">
    <property type="match status" value="1"/>
</dbReference>
<accession>A0A424YSD2</accession>
<evidence type="ECO:0000313" key="1">
    <source>
        <dbReference type="EMBL" id="RQD81887.1"/>
    </source>
</evidence>
<comment type="caution">
    <text evidence="1">The sequence shown here is derived from an EMBL/GenBank/DDBJ whole genome shotgun (WGS) entry which is preliminary data.</text>
</comment>
<dbReference type="AlphaFoldDB" id="A0A424YSD2"/>
<name>A0A424YSD2_9EURY</name>
<gene>
    <name evidence="1" type="ORF">D5R95_07790</name>
</gene>
<reference evidence="1 2" key="1">
    <citation type="submission" date="2018-08" db="EMBL/GenBank/DDBJ databases">
        <title>The metabolism and importance of syntrophic acetate oxidation coupled to methane or sulfide production in haloalkaline environments.</title>
        <authorList>
            <person name="Timmers P.H.A."/>
            <person name="Vavourakis C.D."/>
            <person name="Sorokin D.Y."/>
            <person name="Sinninghe Damste J.S."/>
            <person name="Muyzer G."/>
            <person name="Stams A.J.M."/>
            <person name="Plugge C.M."/>
        </authorList>
    </citation>
    <scope>NUCLEOTIDE SEQUENCE [LARGE SCALE GENOMIC DNA]</scope>
    <source>
        <strain evidence="1">MSAO_Arc3</strain>
    </source>
</reference>
<proteinExistence type="predicted"/>
<protein>
    <submittedName>
        <fullName evidence="1">IS1634 family transposase</fullName>
    </submittedName>
</protein>
<sequence>MSNRSFLFNSIVLHGNKAPLADYGYSRDHRPDKKQITLGITEIAEPINVPIGITTEKGNVADQTHFKITYDQVRKRLEKDSRVIFDRGANSLTNTQMVLADHFEYLSGKQLNKSDDKIIATF</sequence>
<evidence type="ECO:0000313" key="2">
    <source>
        <dbReference type="Proteomes" id="UP000284763"/>
    </source>
</evidence>
<dbReference type="PANTHER" id="PTHR34614:SF2">
    <property type="entry name" value="TRANSPOSASE IS4-LIKE DOMAIN-CONTAINING PROTEIN"/>
    <property type="match status" value="1"/>
</dbReference>
<dbReference type="Proteomes" id="UP000284763">
    <property type="component" value="Unassembled WGS sequence"/>
</dbReference>
<organism evidence="1 2">
    <name type="scientific">Methanosalsum natronophilum</name>
    <dbReference type="NCBI Taxonomy" id="768733"/>
    <lineage>
        <taxon>Archaea</taxon>
        <taxon>Methanobacteriati</taxon>
        <taxon>Methanobacteriota</taxon>
        <taxon>Stenosarchaea group</taxon>
        <taxon>Methanomicrobia</taxon>
        <taxon>Methanosarcinales</taxon>
        <taxon>Methanosarcinaceae</taxon>
        <taxon>Methanosalsum</taxon>
    </lineage>
</organism>